<evidence type="ECO:0000259" key="5">
    <source>
        <dbReference type="PROSITE" id="PS50110"/>
    </source>
</evidence>
<dbReference type="PANTHER" id="PTHR43228">
    <property type="entry name" value="TWO-COMPONENT RESPONSE REGULATOR"/>
    <property type="match status" value="1"/>
</dbReference>
<evidence type="ECO:0000313" key="6">
    <source>
        <dbReference type="EMBL" id="KWT85581.1"/>
    </source>
</evidence>
<comment type="caution">
    <text evidence="6">The sequence shown here is derived from an EMBL/GenBank/DDBJ whole genome shotgun (WGS) entry which is preliminary data.</text>
</comment>
<dbReference type="Proteomes" id="UP000060487">
    <property type="component" value="Unassembled WGS sequence"/>
</dbReference>
<dbReference type="Pfam" id="PF07719">
    <property type="entry name" value="TPR_2"/>
    <property type="match status" value="1"/>
</dbReference>
<dbReference type="Gene3D" id="1.25.40.10">
    <property type="entry name" value="Tetratricopeptide repeat domain"/>
    <property type="match status" value="3"/>
</dbReference>
<dbReference type="InterPro" id="IPR019734">
    <property type="entry name" value="TPR_rpt"/>
</dbReference>
<evidence type="ECO:0000256" key="4">
    <source>
        <dbReference type="PROSITE-ProRule" id="PRU00339"/>
    </source>
</evidence>
<reference evidence="6 7" key="1">
    <citation type="submission" date="2015-11" db="EMBL/GenBank/DDBJ databases">
        <authorList>
            <person name="Lin W."/>
        </authorList>
    </citation>
    <scope>NUCLEOTIDE SEQUENCE [LARGE SCALE GENOMIC DNA]</scope>
    <source>
        <strain evidence="6 7">HCH-1</strain>
    </source>
</reference>
<keyword evidence="3" id="KW-0597">Phosphoprotein</keyword>
<keyword evidence="7" id="KW-1185">Reference proteome</keyword>
<dbReference type="Pfam" id="PF13181">
    <property type="entry name" value="TPR_8"/>
    <property type="match status" value="1"/>
</dbReference>
<evidence type="ECO:0000256" key="2">
    <source>
        <dbReference type="ARBA" id="ARBA00022803"/>
    </source>
</evidence>
<dbReference type="GO" id="GO:0016301">
    <property type="term" value="F:kinase activity"/>
    <property type="evidence" value="ECO:0007669"/>
    <property type="project" value="UniProtKB-KW"/>
</dbReference>
<dbReference type="PROSITE" id="PS50110">
    <property type="entry name" value="RESPONSE_REGULATORY"/>
    <property type="match status" value="1"/>
</dbReference>
<feature type="domain" description="Response regulatory" evidence="5">
    <location>
        <begin position="10"/>
        <end position="130"/>
    </location>
</feature>
<dbReference type="InterPro" id="IPR011006">
    <property type="entry name" value="CheY-like_superfamily"/>
</dbReference>
<dbReference type="PANTHER" id="PTHR43228:SF1">
    <property type="entry name" value="TWO-COMPONENT RESPONSE REGULATOR ARR22"/>
    <property type="match status" value="1"/>
</dbReference>
<dbReference type="InterPro" id="IPR052048">
    <property type="entry name" value="ST_Response_Regulator"/>
</dbReference>
<protein>
    <submittedName>
        <fullName evidence="6">Histidine kinase</fullName>
    </submittedName>
</protein>
<feature type="repeat" description="TPR" evidence="4">
    <location>
        <begin position="447"/>
        <end position="480"/>
    </location>
</feature>
<dbReference type="InterPro" id="IPR001789">
    <property type="entry name" value="Sig_transdc_resp-reg_receiver"/>
</dbReference>
<name>A0ABR5SF66_9BACT</name>
<dbReference type="InterPro" id="IPR011990">
    <property type="entry name" value="TPR-like_helical_dom_sf"/>
</dbReference>
<dbReference type="Pfam" id="PF00072">
    <property type="entry name" value="Response_reg"/>
    <property type="match status" value="1"/>
</dbReference>
<dbReference type="SMART" id="SM00448">
    <property type="entry name" value="REC"/>
    <property type="match status" value="1"/>
</dbReference>
<feature type="modified residue" description="4-aspartylphosphate" evidence="3">
    <location>
        <position position="60"/>
    </location>
</feature>
<dbReference type="Pfam" id="PF13174">
    <property type="entry name" value="TPR_6"/>
    <property type="match status" value="1"/>
</dbReference>
<organism evidence="6 7">
    <name type="scientific">Candidatus Magnetominusculus xianensis</name>
    <dbReference type="NCBI Taxonomy" id="1748249"/>
    <lineage>
        <taxon>Bacteria</taxon>
        <taxon>Pseudomonadati</taxon>
        <taxon>Nitrospirota</taxon>
        <taxon>Nitrospiria</taxon>
        <taxon>Nitrospirales</taxon>
        <taxon>Nitrospiraceae</taxon>
        <taxon>Candidatus Magnetominusculus</taxon>
    </lineage>
</organism>
<sequence length="537" mass="61068">MAKIDFTHKRILIIDDFSEYRRSVRKMFQALGAMDIDDTGSGDDAIEKIAGKPYDVILCDYNLGDGKRDGQQILEEIKHRDLLRYSTCFLMVTAENTMMMVMGAMEYKPDDYLTKPFTKNALLNRLERLLNRKSDFESVEKAIHRQDYIAALQACNERIEQKPKNMYEFMRIKADLSITLGNYSDAEQIYDAVIAIRRVPWALLGLGKVCFYTERFFEARDIFQELVDEHRSLMEAYDWLAKTLDELGETKEAQRVLTRAVEVSPKAILRQKALAQVAIKNKDLNTAEKSFRNAVDMGKLSCFREAADYTGLAKVLIEKKSPGKALELLEESKKLFEGEPEAALQSVVVQGLAYKTMGDENGLKKALNESAMLFESVRNYLSPEASLDMANSFFQLGEKDKASKIMQDVIKNNHDNEKLLKKAQSVFDEADMKDEGSRLIVETQQKIIAVNNEGVALVKNGKLQEAIEYFEKAAASAPENKIINANAAQAILMYMQKGGTTDKLIHKVKQYLERVRKVDPSYDKFHALIELFQTVVK</sequence>
<feature type="repeat" description="TPR" evidence="4">
    <location>
        <begin position="234"/>
        <end position="267"/>
    </location>
</feature>
<evidence type="ECO:0000313" key="7">
    <source>
        <dbReference type="Proteomes" id="UP000060487"/>
    </source>
</evidence>
<keyword evidence="1" id="KW-0677">Repeat</keyword>
<dbReference type="SUPFAM" id="SSF52172">
    <property type="entry name" value="CheY-like"/>
    <property type="match status" value="1"/>
</dbReference>
<dbReference type="PROSITE" id="PS50005">
    <property type="entry name" value="TPR"/>
    <property type="match status" value="2"/>
</dbReference>
<proteinExistence type="predicted"/>
<dbReference type="Gene3D" id="3.40.50.2300">
    <property type="match status" value="1"/>
</dbReference>
<evidence type="ECO:0000256" key="1">
    <source>
        <dbReference type="ARBA" id="ARBA00022737"/>
    </source>
</evidence>
<keyword evidence="6" id="KW-0808">Transferase</keyword>
<dbReference type="SMART" id="SM00028">
    <property type="entry name" value="TPR"/>
    <property type="match status" value="6"/>
</dbReference>
<gene>
    <name evidence="6" type="ORF">ASN18_1715</name>
</gene>
<evidence type="ECO:0000256" key="3">
    <source>
        <dbReference type="PROSITE-ProRule" id="PRU00169"/>
    </source>
</evidence>
<keyword evidence="2 4" id="KW-0802">TPR repeat</keyword>
<dbReference type="EMBL" id="LNQR01000060">
    <property type="protein sequence ID" value="KWT85581.1"/>
    <property type="molecule type" value="Genomic_DNA"/>
</dbReference>
<keyword evidence="6" id="KW-0418">Kinase</keyword>
<dbReference type="SUPFAM" id="SSF48452">
    <property type="entry name" value="TPR-like"/>
    <property type="match status" value="2"/>
</dbReference>
<dbReference type="InterPro" id="IPR013105">
    <property type="entry name" value="TPR_2"/>
</dbReference>
<dbReference type="CDD" id="cd17589">
    <property type="entry name" value="REC_TPR"/>
    <property type="match status" value="1"/>
</dbReference>
<accession>A0ABR5SF66</accession>